<dbReference type="RefSeq" id="WP_247345129.1">
    <property type="nucleotide sequence ID" value="NZ_CP095550.1"/>
</dbReference>
<gene>
    <name evidence="1" type="ORF">ACFSKK_08025</name>
</gene>
<evidence type="ECO:0000313" key="1">
    <source>
        <dbReference type="EMBL" id="MFD2213620.1"/>
    </source>
</evidence>
<dbReference type="PROSITE" id="PS51257">
    <property type="entry name" value="PROKAR_LIPOPROTEIN"/>
    <property type="match status" value="1"/>
</dbReference>
<dbReference type="Proteomes" id="UP001597318">
    <property type="component" value="Unassembled WGS sequence"/>
</dbReference>
<keyword evidence="2" id="KW-1185">Reference proteome</keyword>
<reference evidence="2" key="1">
    <citation type="journal article" date="2019" name="Int. J. Syst. Evol. Microbiol.">
        <title>The Global Catalogue of Microorganisms (GCM) 10K type strain sequencing project: providing services to taxonomists for standard genome sequencing and annotation.</title>
        <authorList>
            <consortium name="The Broad Institute Genomics Platform"/>
            <consortium name="The Broad Institute Genome Sequencing Center for Infectious Disease"/>
            <person name="Wu L."/>
            <person name="Ma J."/>
        </authorList>
    </citation>
    <scope>NUCLEOTIDE SEQUENCE [LARGE SCALE GENOMIC DNA]</scope>
    <source>
        <strain evidence="2">CGMCC 1.15474</strain>
    </source>
</reference>
<comment type="caution">
    <text evidence="1">The sequence shown here is derived from an EMBL/GenBank/DDBJ whole genome shotgun (WGS) entry which is preliminary data.</text>
</comment>
<organism evidence="1 2">
    <name type="scientific">Metabacillus endolithicus</name>
    <dbReference type="NCBI Taxonomy" id="1535204"/>
    <lineage>
        <taxon>Bacteria</taxon>
        <taxon>Bacillati</taxon>
        <taxon>Bacillota</taxon>
        <taxon>Bacilli</taxon>
        <taxon>Bacillales</taxon>
        <taxon>Bacillaceae</taxon>
        <taxon>Metabacillus</taxon>
    </lineage>
</organism>
<name>A0ABW5BVV5_9BACI</name>
<dbReference type="EMBL" id="JBHUIK010000002">
    <property type="protein sequence ID" value="MFD2213620.1"/>
    <property type="molecule type" value="Genomic_DNA"/>
</dbReference>
<proteinExistence type="predicted"/>
<evidence type="ECO:0000313" key="2">
    <source>
        <dbReference type="Proteomes" id="UP001597318"/>
    </source>
</evidence>
<evidence type="ECO:0008006" key="3">
    <source>
        <dbReference type="Google" id="ProtNLM"/>
    </source>
</evidence>
<sequence length="165" mass="19089">MRKYSFFILVIILVLLSGCTQSEESLRNDSIDYTKQAFDDEELKVNEETEQFSFYLPNDFKIKEKNDYNVLLENGDKSYILFVNLKEPKSSKVSYETLTEQYQDPFISKTFEQKDRFGYLFVVKIEENKYEVTVGVGGTKVTTEAKGNDVVEDAEAMMMIANSVQ</sequence>
<protein>
    <recommendedName>
        <fullName evidence="3">Lipoprotein</fullName>
    </recommendedName>
</protein>
<accession>A0ABW5BVV5</accession>